<dbReference type="PRINTS" id="PR00368">
    <property type="entry name" value="FADPNR"/>
</dbReference>
<dbReference type="SUPFAM" id="SSF55424">
    <property type="entry name" value="FAD/NAD-linked reductases, dimerisation (C-terminal) domain"/>
    <property type="match status" value="1"/>
</dbReference>
<evidence type="ECO:0000313" key="10">
    <source>
        <dbReference type="Proteomes" id="UP000000757"/>
    </source>
</evidence>
<dbReference type="STRING" id="246196.MSMEG_4023"/>
<keyword evidence="4 5" id="KW-0520">NAD</keyword>
<dbReference type="EMBL" id="CP000480">
    <property type="protein sequence ID" value="ABK71921.1"/>
    <property type="molecule type" value="Genomic_DNA"/>
</dbReference>
<dbReference type="PANTHER" id="PTHR22912:SF151">
    <property type="entry name" value="DIHYDROLIPOYL DEHYDROGENASE, MITOCHONDRIAL"/>
    <property type="match status" value="1"/>
</dbReference>
<feature type="domain" description="FAD/NAD(P)-binding" evidence="8">
    <location>
        <begin position="20"/>
        <end position="337"/>
    </location>
</feature>
<dbReference type="GO" id="GO:0006103">
    <property type="term" value="P:2-oxoglutarate metabolic process"/>
    <property type="evidence" value="ECO:0007669"/>
    <property type="project" value="TreeGrafter"/>
</dbReference>
<feature type="binding site" evidence="5">
    <location>
        <position position="285"/>
    </location>
    <ligand>
        <name>NAD(+)</name>
        <dbReference type="ChEBI" id="CHEBI:57540"/>
    </ligand>
</feature>
<reference evidence="9 10" key="1">
    <citation type="submission" date="2006-10" db="EMBL/GenBank/DDBJ databases">
        <authorList>
            <person name="Fleischmann R.D."/>
            <person name="Dodson R.J."/>
            <person name="Haft D.H."/>
            <person name="Merkel J.S."/>
            <person name="Nelson W.C."/>
            <person name="Fraser C.M."/>
        </authorList>
    </citation>
    <scope>NUCLEOTIDE SEQUENCE [LARGE SCALE GENOMIC DNA]</scope>
    <source>
        <strain evidence="10">ATCC 700084 / mc(2)155</strain>
    </source>
</reference>
<dbReference type="InterPro" id="IPR016156">
    <property type="entry name" value="FAD/NAD-linked_Rdtase_dimer_sf"/>
</dbReference>
<dbReference type="PANTHER" id="PTHR22912">
    <property type="entry name" value="DISULFIDE OXIDOREDUCTASE"/>
    <property type="match status" value="1"/>
</dbReference>
<feature type="domain" description="Pyridine nucleotide-disulphide oxidoreductase dimerisation" evidence="7">
    <location>
        <begin position="375"/>
        <end position="481"/>
    </location>
</feature>
<feature type="binding site" evidence="5">
    <location>
        <begin position="159"/>
        <end position="161"/>
    </location>
    <ligand>
        <name>FAD</name>
        <dbReference type="ChEBI" id="CHEBI:57692"/>
    </ligand>
</feature>
<gene>
    <name evidence="9" type="ordered locus">MSMEG_4023</name>
</gene>
<sequence>MKEPDSTALTPSGAETAETYDVVVIGGGPVGINAADRAHAEGLSVALVERELVGGECNFWGCVPSKSLLRPVLAVADARRVDGAREAVVGAIDSKGVFARRDRYVTNWDDTPVAEAVATMGPRLVRGHATLDGARKVCVSTDEHNVLTLNARHAVVICTGSTAALPHLPGLAEIEPWTNRRATDSSTVPDRLAVVGGGGVGVEMATAWRGLGANVTLLARTDTLLPRMEPFVGEHVRLGLAEAGVDVRTGVSVTAVHRPRPNGPVQVSLDSGEQIEVDQILFATGRTPNTTHIGLETVGLPPGTWLDVDDTCSVRGVEGQWLYALGDVNRRALLTHQGKYQARIAGAVIGARARGHTVDTAPWSAHAATANNLAVPQAFFTDPEAGSVGLTADEARRRGHRIYIVDVDMGTVPGANFYADGYRGAARIVVDEDHRYLLGVTMVGPGVVEMLHAATIAVAGQVPIERLWHAVPCFPTVSEVWLKLLEGYRDRHATD</sequence>
<comment type="similarity">
    <text evidence="1">Belongs to the class-I pyridine nucleotide-disulfide oxidoreductase family.</text>
</comment>
<keyword evidence="5" id="KW-0547">Nucleotide-binding</keyword>
<dbReference type="RefSeq" id="WP_011729484.1">
    <property type="nucleotide sequence ID" value="NC_008596.1"/>
</dbReference>
<dbReference type="Gene3D" id="3.30.390.30">
    <property type="match status" value="1"/>
</dbReference>
<evidence type="ECO:0000256" key="5">
    <source>
        <dbReference type="PIRSR" id="PIRSR000350-3"/>
    </source>
</evidence>
<dbReference type="SUPFAM" id="SSF51905">
    <property type="entry name" value="FAD/NAD(P)-binding domain"/>
    <property type="match status" value="1"/>
</dbReference>
<evidence type="ECO:0000256" key="4">
    <source>
        <dbReference type="ARBA" id="ARBA00023027"/>
    </source>
</evidence>
<feature type="binding site" evidence="5">
    <location>
        <position position="327"/>
    </location>
    <ligand>
        <name>FAD</name>
        <dbReference type="ChEBI" id="CHEBI:57692"/>
    </ligand>
</feature>
<dbReference type="PRINTS" id="PR00411">
    <property type="entry name" value="PNDRDTASEI"/>
</dbReference>
<dbReference type="OrthoDB" id="9800167at2"/>
<keyword evidence="10" id="KW-1185">Reference proteome</keyword>
<dbReference type="InterPro" id="IPR023753">
    <property type="entry name" value="FAD/NAD-binding_dom"/>
</dbReference>
<dbReference type="InterPro" id="IPR001100">
    <property type="entry name" value="Pyr_nuc-diS_OxRdtase"/>
</dbReference>
<dbReference type="GeneID" id="93458753"/>
<dbReference type="AlphaFoldDB" id="A0QZH1"/>
<proteinExistence type="inferred from homology"/>
<dbReference type="InterPro" id="IPR050151">
    <property type="entry name" value="Class-I_Pyr_Nuc-Dis_Oxidored"/>
</dbReference>
<dbReference type="PaxDb" id="246196-MSMEI_3927"/>
<evidence type="ECO:0000256" key="1">
    <source>
        <dbReference type="ARBA" id="ARBA00007532"/>
    </source>
</evidence>
<dbReference type="Proteomes" id="UP000000757">
    <property type="component" value="Chromosome"/>
</dbReference>
<dbReference type="Pfam" id="PF02852">
    <property type="entry name" value="Pyr_redox_dim"/>
    <property type="match status" value="1"/>
</dbReference>
<protein>
    <submittedName>
        <fullName evidence="9">Oxidoreductase</fullName>
    </submittedName>
</protein>
<dbReference type="InterPro" id="IPR036188">
    <property type="entry name" value="FAD/NAD-bd_sf"/>
</dbReference>
<evidence type="ECO:0000259" key="8">
    <source>
        <dbReference type="Pfam" id="PF07992"/>
    </source>
</evidence>
<evidence type="ECO:0000259" key="7">
    <source>
        <dbReference type="Pfam" id="PF02852"/>
    </source>
</evidence>
<organism evidence="9 10">
    <name type="scientific">Mycolicibacterium smegmatis (strain ATCC 700084 / mc(2)155)</name>
    <name type="common">Mycobacterium smegmatis</name>
    <dbReference type="NCBI Taxonomy" id="246196"/>
    <lineage>
        <taxon>Bacteria</taxon>
        <taxon>Bacillati</taxon>
        <taxon>Actinomycetota</taxon>
        <taxon>Actinomycetes</taxon>
        <taxon>Mycobacteriales</taxon>
        <taxon>Mycobacteriaceae</taxon>
        <taxon>Mycolicibacterium</taxon>
    </lineage>
</organism>
<feature type="binding site" evidence="5">
    <location>
        <position position="66"/>
    </location>
    <ligand>
        <name>FAD</name>
        <dbReference type="ChEBI" id="CHEBI:57692"/>
    </ligand>
</feature>
<dbReference type="KEGG" id="msm:MSMEG_4023"/>
<accession>A0QZH1</accession>
<feature type="disulfide bond" description="Redox-active" evidence="6">
    <location>
        <begin position="57"/>
        <end position="62"/>
    </location>
</feature>
<dbReference type="PIRSF" id="PIRSF000350">
    <property type="entry name" value="Mercury_reductase_MerA"/>
    <property type="match status" value="1"/>
</dbReference>
<feature type="binding site" evidence="5">
    <location>
        <begin position="196"/>
        <end position="203"/>
    </location>
    <ligand>
        <name>NAD(+)</name>
        <dbReference type="ChEBI" id="CHEBI:57540"/>
    </ligand>
</feature>
<comment type="cofactor">
    <cofactor evidence="5">
        <name>FAD</name>
        <dbReference type="ChEBI" id="CHEBI:57692"/>
    </cofactor>
    <text evidence="5">Binds 1 FAD per subunit.</text>
</comment>
<keyword evidence="2" id="KW-0285">Flavoprotein</keyword>
<name>A0QZH1_MYCS2</name>
<dbReference type="Pfam" id="PF07992">
    <property type="entry name" value="Pyr_redox_2"/>
    <property type="match status" value="1"/>
</dbReference>
<keyword evidence="3 5" id="KW-0274">FAD</keyword>
<dbReference type="PATRIC" id="fig|246196.19.peg.3959"/>
<dbReference type="Gene3D" id="3.50.50.60">
    <property type="entry name" value="FAD/NAD(P)-binding domain"/>
    <property type="match status" value="2"/>
</dbReference>
<dbReference type="InterPro" id="IPR004099">
    <property type="entry name" value="Pyr_nucl-diS_OxRdtase_dimer"/>
</dbReference>
<evidence type="ECO:0000256" key="2">
    <source>
        <dbReference type="ARBA" id="ARBA00022630"/>
    </source>
</evidence>
<dbReference type="GO" id="GO:0004148">
    <property type="term" value="F:dihydrolipoyl dehydrogenase (NADH) activity"/>
    <property type="evidence" value="ECO:0007669"/>
    <property type="project" value="TreeGrafter"/>
</dbReference>
<evidence type="ECO:0000256" key="6">
    <source>
        <dbReference type="PIRSR" id="PIRSR000350-4"/>
    </source>
</evidence>
<evidence type="ECO:0000313" key="9">
    <source>
        <dbReference type="EMBL" id="ABK71921.1"/>
    </source>
</evidence>
<dbReference type="KEGG" id="msb:LJ00_19970"/>
<evidence type="ECO:0000256" key="3">
    <source>
        <dbReference type="ARBA" id="ARBA00022827"/>
    </source>
</evidence>
<dbReference type="GO" id="GO:0050660">
    <property type="term" value="F:flavin adenine dinucleotide binding"/>
    <property type="evidence" value="ECO:0007669"/>
    <property type="project" value="TreeGrafter"/>
</dbReference>
<dbReference type="eggNOG" id="COG1249">
    <property type="taxonomic scope" value="Bacteria"/>
</dbReference>